<dbReference type="PANTHER" id="PTHR31157:SF1">
    <property type="entry name" value="SCP DOMAIN-CONTAINING PROTEIN"/>
    <property type="match status" value="1"/>
</dbReference>
<feature type="domain" description="SCP" evidence="1">
    <location>
        <begin position="26"/>
        <end position="139"/>
    </location>
</feature>
<dbReference type="Proteomes" id="UP000189981">
    <property type="component" value="Unassembled WGS sequence"/>
</dbReference>
<gene>
    <name evidence="2" type="ORF">SAMN05661099_0224</name>
</gene>
<dbReference type="Gene3D" id="3.40.33.10">
    <property type="entry name" value="CAP"/>
    <property type="match status" value="1"/>
</dbReference>
<protein>
    <submittedName>
        <fullName evidence="2">Cysteine-rich secretory protein family protein</fullName>
    </submittedName>
</protein>
<dbReference type="Pfam" id="PF00188">
    <property type="entry name" value="CAP"/>
    <property type="match status" value="1"/>
</dbReference>
<reference evidence="3" key="1">
    <citation type="submission" date="2017-02" db="EMBL/GenBank/DDBJ databases">
        <authorList>
            <person name="Varghese N."/>
            <person name="Submissions S."/>
        </authorList>
    </citation>
    <scope>NUCLEOTIDE SEQUENCE [LARGE SCALE GENOMIC DNA]</scope>
    <source>
        <strain evidence="3">DSM 22385</strain>
    </source>
</reference>
<dbReference type="CDD" id="cd05379">
    <property type="entry name" value="CAP_bacterial"/>
    <property type="match status" value="1"/>
</dbReference>
<name>A0A1T5A1S5_9SPHI</name>
<dbReference type="EMBL" id="FUYR01000001">
    <property type="protein sequence ID" value="SKB28971.1"/>
    <property type="molecule type" value="Genomic_DNA"/>
</dbReference>
<sequence length="156" mass="17764">MSCMGMRPDPGESASLNRFQNDFLTRINKVRTNGCKCGKTYMPPVEPLRWNTMLERSAYGHALDMSRKKYFNHTSLSGKTIKNRIEEAGYTLSGMRTYAFGENIAAGQKSIDQVMTSWLKSEGHCKNIMNNSFKEIGVAETNLYWVQDFGMRVARN</sequence>
<accession>A0A1T5A1S5</accession>
<dbReference type="STRING" id="572036.SAMN05661099_0224"/>
<dbReference type="SUPFAM" id="SSF55797">
    <property type="entry name" value="PR-1-like"/>
    <property type="match status" value="1"/>
</dbReference>
<organism evidence="2 3">
    <name type="scientific">Daejeonella lutea</name>
    <dbReference type="NCBI Taxonomy" id="572036"/>
    <lineage>
        <taxon>Bacteria</taxon>
        <taxon>Pseudomonadati</taxon>
        <taxon>Bacteroidota</taxon>
        <taxon>Sphingobacteriia</taxon>
        <taxon>Sphingobacteriales</taxon>
        <taxon>Sphingobacteriaceae</taxon>
        <taxon>Daejeonella</taxon>
    </lineage>
</organism>
<keyword evidence="3" id="KW-1185">Reference proteome</keyword>
<evidence type="ECO:0000313" key="3">
    <source>
        <dbReference type="Proteomes" id="UP000189981"/>
    </source>
</evidence>
<dbReference type="InterPro" id="IPR035940">
    <property type="entry name" value="CAP_sf"/>
</dbReference>
<evidence type="ECO:0000313" key="2">
    <source>
        <dbReference type="EMBL" id="SKB28971.1"/>
    </source>
</evidence>
<dbReference type="AlphaFoldDB" id="A0A1T5A1S5"/>
<evidence type="ECO:0000259" key="1">
    <source>
        <dbReference type="Pfam" id="PF00188"/>
    </source>
</evidence>
<dbReference type="PANTHER" id="PTHR31157">
    <property type="entry name" value="SCP DOMAIN-CONTAINING PROTEIN"/>
    <property type="match status" value="1"/>
</dbReference>
<proteinExistence type="predicted"/>
<dbReference type="InterPro" id="IPR014044">
    <property type="entry name" value="CAP_dom"/>
</dbReference>